<dbReference type="Pfam" id="PF23282">
    <property type="entry name" value="WHD_ROQ1"/>
    <property type="match status" value="1"/>
</dbReference>
<evidence type="ECO:0000256" key="3">
    <source>
        <dbReference type="ARBA" id="ARBA00022737"/>
    </source>
</evidence>
<evidence type="ECO:0000313" key="10">
    <source>
        <dbReference type="Proteomes" id="UP000827889"/>
    </source>
</evidence>
<evidence type="ECO:0000313" key="11">
    <source>
        <dbReference type="RefSeq" id="XP_048134075.1"/>
    </source>
</evidence>
<dbReference type="SMART" id="SM01326">
    <property type="entry name" value="PTEN_C2"/>
    <property type="match status" value="1"/>
</dbReference>
<dbReference type="Pfam" id="PF10409">
    <property type="entry name" value="PTEN_C2"/>
    <property type="match status" value="1"/>
</dbReference>
<feature type="domain" description="TIR" evidence="8">
    <location>
        <begin position="883"/>
        <end position="1048"/>
    </location>
</feature>
<keyword evidence="2" id="KW-0433">Leucine-rich repeat</keyword>
<dbReference type="PROSITE" id="PS51182">
    <property type="entry name" value="C2_TENSIN"/>
    <property type="match status" value="1"/>
</dbReference>
<dbReference type="InterPro" id="IPR042197">
    <property type="entry name" value="Apaf_helical"/>
</dbReference>
<dbReference type="SUPFAM" id="SSF56112">
    <property type="entry name" value="Protein kinase-like (PK-like)"/>
    <property type="match status" value="1"/>
</dbReference>
<dbReference type="PRINTS" id="PR00364">
    <property type="entry name" value="DISEASERSIST"/>
</dbReference>
<feature type="region of interest" description="Disordered" evidence="6">
    <location>
        <begin position="314"/>
        <end position="348"/>
    </location>
</feature>
<dbReference type="InterPro" id="IPR036390">
    <property type="entry name" value="WH_DNA-bd_sf"/>
</dbReference>
<dbReference type="PANTHER" id="PTHR11017">
    <property type="entry name" value="LEUCINE-RICH REPEAT-CONTAINING PROTEIN"/>
    <property type="match status" value="1"/>
</dbReference>
<dbReference type="SUPFAM" id="SSF52540">
    <property type="entry name" value="P-loop containing nucleoside triphosphate hydrolases"/>
    <property type="match status" value="1"/>
</dbReference>
<dbReference type="SUPFAM" id="SSF46785">
    <property type="entry name" value="Winged helix' DNA-binding domain"/>
    <property type="match status" value="1"/>
</dbReference>
<keyword evidence="3" id="KW-0677">Repeat</keyword>
<evidence type="ECO:0000256" key="6">
    <source>
        <dbReference type="SAM" id="MobiDB-lite"/>
    </source>
</evidence>
<evidence type="ECO:0000259" key="9">
    <source>
        <dbReference type="PROSITE" id="PS51182"/>
    </source>
</evidence>
<keyword evidence="10" id="KW-1185">Reference proteome</keyword>
<dbReference type="Gene3D" id="1.10.510.10">
    <property type="entry name" value="Transferase(Phosphotransferase) domain 1"/>
    <property type="match status" value="1"/>
</dbReference>
<dbReference type="SUPFAM" id="SSF52200">
    <property type="entry name" value="Toll/Interleukin receptor TIR domain"/>
    <property type="match status" value="1"/>
</dbReference>
<dbReference type="Gene3D" id="1.10.8.430">
    <property type="entry name" value="Helical domain of apoptotic protease-activating factors"/>
    <property type="match status" value="1"/>
</dbReference>
<keyword evidence="5" id="KW-0904">Protein phosphatase</keyword>
<dbReference type="InterPro" id="IPR002182">
    <property type="entry name" value="NB-ARC"/>
</dbReference>
<dbReference type="Pfam" id="PF00931">
    <property type="entry name" value="NB-ARC"/>
    <property type="match status" value="1"/>
</dbReference>
<dbReference type="InterPro" id="IPR027417">
    <property type="entry name" value="P-loop_NTPase"/>
</dbReference>
<dbReference type="InterPro" id="IPR014020">
    <property type="entry name" value="Tensin_C2-dom"/>
</dbReference>
<gene>
    <name evidence="11" type="primary">LOC115727736</name>
</gene>
<dbReference type="SUPFAM" id="SSF49562">
    <property type="entry name" value="C2 domain (Calcium/lipid-binding domain, CaLB)"/>
    <property type="match status" value="1"/>
</dbReference>
<reference evidence="11" key="1">
    <citation type="submission" date="2025-08" db="UniProtKB">
        <authorList>
            <consortium name="RefSeq"/>
        </authorList>
    </citation>
    <scope>IDENTIFICATION</scope>
    <source>
        <tissue evidence="11">Leaf</tissue>
    </source>
</reference>
<dbReference type="InterPro" id="IPR000157">
    <property type="entry name" value="TIR_dom"/>
</dbReference>
<evidence type="ECO:0000259" key="8">
    <source>
        <dbReference type="PROSITE" id="PS50104"/>
    </source>
</evidence>
<accession>A0ABM3HBV2</accession>
<keyword evidence="4" id="KW-0611">Plant defense</keyword>
<dbReference type="Gene3D" id="2.60.40.1110">
    <property type="match status" value="1"/>
</dbReference>
<dbReference type="PROSITE" id="PS50104">
    <property type="entry name" value="TIR"/>
    <property type="match status" value="1"/>
</dbReference>
<dbReference type="Gene3D" id="3.40.50.300">
    <property type="entry name" value="P-loop containing nucleotide triphosphate hydrolases"/>
    <property type="match status" value="1"/>
</dbReference>
<dbReference type="Pfam" id="PF01582">
    <property type="entry name" value="TIR"/>
    <property type="match status" value="1"/>
</dbReference>
<feature type="domain" description="C2 tensin-type" evidence="9">
    <location>
        <begin position="532"/>
        <end position="671"/>
    </location>
</feature>
<dbReference type="PANTHER" id="PTHR11017:SF570">
    <property type="entry name" value="DISEASE RESISTANCE PROTEIN (TIR-NBS CLASS)-RELATED"/>
    <property type="match status" value="1"/>
</dbReference>
<feature type="region of interest" description="Disordered" evidence="6">
    <location>
        <begin position="1"/>
        <end position="37"/>
    </location>
</feature>
<dbReference type="InterPro" id="IPR035892">
    <property type="entry name" value="C2_domain_sf"/>
</dbReference>
<protein>
    <submittedName>
        <fullName evidence="11">Uncharacterized protein LOC115727736</fullName>
    </submittedName>
</protein>
<name>A0ABM3HBV2_9MYRT</name>
<dbReference type="RefSeq" id="XP_048134075.1">
    <property type="nucleotide sequence ID" value="XM_048278118.1"/>
</dbReference>
<evidence type="ECO:0000256" key="5">
    <source>
        <dbReference type="ARBA" id="ARBA00022912"/>
    </source>
</evidence>
<organism evidence="10 11">
    <name type="scientific">Rhodamnia argentea</name>
    <dbReference type="NCBI Taxonomy" id="178133"/>
    <lineage>
        <taxon>Eukaryota</taxon>
        <taxon>Viridiplantae</taxon>
        <taxon>Streptophyta</taxon>
        <taxon>Embryophyta</taxon>
        <taxon>Tracheophyta</taxon>
        <taxon>Spermatophyta</taxon>
        <taxon>Magnoliopsida</taxon>
        <taxon>eudicotyledons</taxon>
        <taxon>Gunneridae</taxon>
        <taxon>Pentapetalae</taxon>
        <taxon>rosids</taxon>
        <taxon>malvids</taxon>
        <taxon>Myrtales</taxon>
        <taxon>Myrtaceae</taxon>
        <taxon>Myrtoideae</taxon>
        <taxon>Myrteae</taxon>
        <taxon>Australasian group</taxon>
        <taxon>Rhodamnia</taxon>
    </lineage>
</organism>
<dbReference type="GeneID" id="115727736"/>
<feature type="compositionally biased region" description="Polar residues" evidence="6">
    <location>
        <begin position="11"/>
        <end position="29"/>
    </location>
</feature>
<evidence type="ECO:0000256" key="2">
    <source>
        <dbReference type="ARBA" id="ARBA00022614"/>
    </source>
</evidence>
<dbReference type="InterPro" id="IPR011009">
    <property type="entry name" value="Kinase-like_dom_sf"/>
</dbReference>
<comment type="similarity">
    <text evidence="1">Belongs to the protein kinase superfamily. TKL Ser/Thr protein kinase family. ROCO subfamily.</text>
</comment>
<dbReference type="Gene3D" id="3.40.50.10140">
    <property type="entry name" value="Toll/interleukin-1 receptor homology (TIR) domain"/>
    <property type="match status" value="1"/>
</dbReference>
<dbReference type="SMART" id="SM00255">
    <property type="entry name" value="TIR"/>
    <property type="match status" value="1"/>
</dbReference>
<dbReference type="SMART" id="SM00220">
    <property type="entry name" value="S_TKc"/>
    <property type="match status" value="1"/>
</dbReference>
<proteinExistence type="inferred from homology"/>
<sequence>MNYLWRRIGNRKSNSGQSSSDKNATQNEPQEPEPVRNKLVLLGNPAKRFDWKDVKRANWELLGEGTVMTSYKVDLEDGSTTVVVKRLKDVVLSAEDFQDKVEALGAMDHENLLPLRGYLYSKDQKLILYDYMPLGSLWDQLHGCRESGGTPLRWEVRLSIALGAARAIEYLHARDIHHGNIKSYNVLLTPSFEARVSDWSLPHLTSPDPEARADPSKADVYGFGVLLLELLSGRLSTSKHRNEVGQVVDLPGWVDDMVLQMGIVGVLDANLVRRYDDVETGMVALFQVAISCVSPNSGHRPRMSEVRRKIEELCSPGGQQDGDSQPDEVSHGTKDTSSSLIPSAQVDKESQLDQFSELNTDMYTRKPPDGLLEVSERVYVFEYCLTMDWSFFDQISTDWLKDDEYEFHMRDIVAKLQDEFPAASSMVLNFGEQENQSQMAKVLSEYDITVMELPQNYGGCPIPRVEIIHYFLRSADEWKKQDGEQKTLDMIYKKAPHELLLLTSTLNPLPSQLRYLHYVSTWKAGSDWPPPAKALVIKSVKLSSVPQLDAEGGWRPIVKIIGRDTSMVADQTAKVLYSTPRRNGYMRHYKQEDGNTVTLDVHCNVQGDIVLEYMSLDADLQHGESMFRAMFNTAFISDSVLKLELEGMDVLWDHQDQYPKEFMAEIVFSQVNAATSLAMVDFASDEEEKQNRIQKSMKKIPPEALPPKGRAVHSITLSYDANTSADGNEVPELPVQSNIKSTPTLPPMPPSLSESLVHSALEGIFGSNESATKSLYTSPSFELDQKYGTTLEGNGQSFSPSDLTGDSTESVWGEEIAAVTETNVGVTSVSDSASLSAVNSGSVEATASGVSCSRQFPDMMLPKQEKLYQQNGSPSSASMSSGYDYDVFLSFRGPDTRSGITDFLHTSLLAAGIHTFKDDEELRVGEEFGPELLKAIGQSKVAIPILSKDYASSKWCLNELVQMMECSITRRQKVMPLFYDVSPAEVRHQIGSYEVAFLSHKEKFGANISKWKAALNHIANLNGWDNSKKNRGEGELVDEIVQEVIKELKTAYLLVTDCLVGVENHVKEIDTMMCGDSEEIRILGIHGMGGVGKTTLAKIIFNRLSHHFEACCFLSNIRGTAELKGIEGLQNQLISNVLKKQWSNISNVEEGNKIIKERLCGKKVLVLLDDVDQMIHWDALIGKPAWFGLGSRIIITSRNRDIIDVPKVCHPYELMSLNFNQSLQLFCKHAFGRDYPSDDYVAFSTEVVKSTGGLPLALEAIGKLLPCRSKDVWEVMLKKLKQVPLNEVKRKLKISYDALDDWQKHIFLDIACLFTGFDHRIVLHSWKDSNLYPEEGLEVLQKMSLIKIGEDNKLWMHDQLRGLGRDIIRRECDKERKKKTQLWNHAEGLGTVMETKGTKKSEALCRKFDPRLLCCFANEEVGRLSYLRCREVRVFQDNRPSNDRSHGNSTCLMMSRIGICVCQLGRQFFLPSLQ</sequence>
<dbReference type="Gene3D" id="3.30.200.20">
    <property type="entry name" value="Phosphorylase Kinase, domain 1"/>
    <property type="match status" value="1"/>
</dbReference>
<evidence type="ECO:0000256" key="1">
    <source>
        <dbReference type="ARBA" id="ARBA00008171"/>
    </source>
</evidence>
<evidence type="ECO:0000256" key="4">
    <source>
        <dbReference type="ARBA" id="ARBA00022821"/>
    </source>
</evidence>
<dbReference type="Pfam" id="PF07714">
    <property type="entry name" value="PK_Tyr_Ser-Thr"/>
    <property type="match status" value="1"/>
</dbReference>
<evidence type="ECO:0000259" key="7">
    <source>
        <dbReference type="PROSITE" id="PS50011"/>
    </source>
</evidence>
<feature type="domain" description="Protein kinase" evidence="7">
    <location>
        <begin position="56"/>
        <end position="313"/>
    </location>
</feature>
<dbReference type="InterPro" id="IPR001245">
    <property type="entry name" value="Ser-Thr/Tyr_kinase_cat_dom"/>
</dbReference>
<dbReference type="InterPro" id="IPR044974">
    <property type="entry name" value="Disease_R_plants"/>
</dbReference>
<keyword evidence="5" id="KW-0378">Hydrolase</keyword>
<dbReference type="Proteomes" id="UP000827889">
    <property type="component" value="Chromosome 4"/>
</dbReference>
<dbReference type="InterPro" id="IPR000719">
    <property type="entry name" value="Prot_kinase_dom"/>
</dbReference>
<dbReference type="InterPro" id="IPR035897">
    <property type="entry name" value="Toll_tir_struct_dom_sf"/>
</dbReference>
<dbReference type="PROSITE" id="PS50011">
    <property type="entry name" value="PROTEIN_KINASE_DOM"/>
    <property type="match status" value="1"/>
</dbReference>
<dbReference type="InterPro" id="IPR058192">
    <property type="entry name" value="WHD_ROQ1-like"/>
</dbReference>